<keyword evidence="2" id="KW-1185">Reference proteome</keyword>
<sequence>MCKHGWACMVPYNGHHATRRLVPKARGKYQCHFLLPHPSEFLSQRLGLLKTSRNQVLRGFLVTLKTFSSSGAKSNVLSQSYSGVLDAKA</sequence>
<evidence type="ECO:0000313" key="1">
    <source>
        <dbReference type="EMBL" id="KAG6602198.1"/>
    </source>
</evidence>
<evidence type="ECO:0000313" key="2">
    <source>
        <dbReference type="Proteomes" id="UP000685013"/>
    </source>
</evidence>
<protein>
    <submittedName>
        <fullName evidence="1">Uncharacterized protein</fullName>
    </submittedName>
</protein>
<gene>
    <name evidence="1" type="ORF">SDJN03_07431</name>
</gene>
<dbReference type="AlphaFoldDB" id="A0AAV6NRZ3"/>
<dbReference type="EMBL" id="JAGKQH010000004">
    <property type="protein sequence ID" value="KAG6602198.1"/>
    <property type="molecule type" value="Genomic_DNA"/>
</dbReference>
<accession>A0AAV6NRZ3</accession>
<dbReference type="Proteomes" id="UP000685013">
    <property type="component" value="Chromosome 4"/>
</dbReference>
<feature type="non-terminal residue" evidence="1">
    <location>
        <position position="1"/>
    </location>
</feature>
<comment type="caution">
    <text evidence="1">The sequence shown here is derived from an EMBL/GenBank/DDBJ whole genome shotgun (WGS) entry which is preliminary data.</text>
</comment>
<name>A0AAV6NRZ3_9ROSI</name>
<proteinExistence type="predicted"/>
<reference evidence="1 2" key="1">
    <citation type="journal article" date="2021" name="Hortic Res">
        <title>The domestication of Cucurbita argyrosperma as revealed by the genome of its wild relative.</title>
        <authorList>
            <person name="Barrera-Redondo J."/>
            <person name="Sanchez-de la Vega G."/>
            <person name="Aguirre-Liguori J.A."/>
            <person name="Castellanos-Morales G."/>
            <person name="Gutierrez-Guerrero Y.T."/>
            <person name="Aguirre-Dugua X."/>
            <person name="Aguirre-Planter E."/>
            <person name="Tenaillon M.I."/>
            <person name="Lira-Saade R."/>
            <person name="Eguiarte L.E."/>
        </authorList>
    </citation>
    <scope>NUCLEOTIDE SEQUENCE [LARGE SCALE GENOMIC DNA]</scope>
    <source>
        <strain evidence="1">JBR-2021</strain>
    </source>
</reference>
<organism evidence="1 2">
    <name type="scientific">Cucurbita argyrosperma subsp. sororia</name>
    <dbReference type="NCBI Taxonomy" id="37648"/>
    <lineage>
        <taxon>Eukaryota</taxon>
        <taxon>Viridiplantae</taxon>
        <taxon>Streptophyta</taxon>
        <taxon>Embryophyta</taxon>
        <taxon>Tracheophyta</taxon>
        <taxon>Spermatophyta</taxon>
        <taxon>Magnoliopsida</taxon>
        <taxon>eudicotyledons</taxon>
        <taxon>Gunneridae</taxon>
        <taxon>Pentapetalae</taxon>
        <taxon>rosids</taxon>
        <taxon>fabids</taxon>
        <taxon>Cucurbitales</taxon>
        <taxon>Cucurbitaceae</taxon>
        <taxon>Cucurbiteae</taxon>
        <taxon>Cucurbita</taxon>
    </lineage>
</organism>